<organism evidence="7 8">
    <name type="scientific">Clostridium estertheticum subsp. estertheticum</name>
    <dbReference type="NCBI Taxonomy" id="1552"/>
    <lineage>
        <taxon>Bacteria</taxon>
        <taxon>Bacillati</taxon>
        <taxon>Bacillota</taxon>
        <taxon>Clostridia</taxon>
        <taxon>Eubacteriales</taxon>
        <taxon>Clostridiaceae</taxon>
        <taxon>Clostridium</taxon>
    </lineage>
</organism>
<dbReference type="GO" id="GO:0005840">
    <property type="term" value="C:ribosome"/>
    <property type="evidence" value="ECO:0007669"/>
    <property type="project" value="UniProtKB-KW"/>
</dbReference>
<dbReference type="Proteomes" id="UP000182569">
    <property type="component" value="Chromosome"/>
</dbReference>
<sequence>MVKVGFVRSLGKIVSFKIKGHAMPKEKQLEVDLICSAISAISQTTIIGIEEVLKIKVKYDIDDGFLNLNLEGQTLKDIERCQVLLETMILGLKSVEITYGKYIKVEIEEV</sequence>
<evidence type="ECO:0000256" key="5">
    <source>
        <dbReference type="ARBA" id="ARBA00044503"/>
    </source>
</evidence>
<dbReference type="GO" id="GO:0008234">
    <property type="term" value="F:cysteine-type peptidase activity"/>
    <property type="evidence" value="ECO:0007669"/>
    <property type="project" value="UniProtKB-KW"/>
</dbReference>
<dbReference type="PANTHER" id="PTHR39178:SF1">
    <property type="entry name" value="RIBOSOMAL-PROCESSING CYSTEINE PROTEASE PRP"/>
    <property type="match status" value="1"/>
</dbReference>
<protein>
    <recommendedName>
        <fullName evidence="6">Ribosomal processing cysteine protease Prp</fullName>
    </recommendedName>
</protein>
<name>A0A1J0GJ07_9CLOT</name>
<proteinExistence type="inferred from homology"/>
<evidence type="ECO:0000256" key="6">
    <source>
        <dbReference type="ARBA" id="ARBA00044538"/>
    </source>
</evidence>
<evidence type="ECO:0000256" key="4">
    <source>
        <dbReference type="ARBA" id="ARBA00022807"/>
    </source>
</evidence>
<keyword evidence="1" id="KW-0690">Ribosome biogenesis</keyword>
<keyword evidence="8" id="KW-1185">Reference proteome</keyword>
<keyword evidence="7" id="KW-0689">Ribosomal protein</keyword>
<gene>
    <name evidence="7" type="ORF">A7L45_15225</name>
</gene>
<comment type="similarity">
    <text evidence="5">Belongs to the Prp family.</text>
</comment>
<dbReference type="SUPFAM" id="SSF118010">
    <property type="entry name" value="TM1457-like"/>
    <property type="match status" value="1"/>
</dbReference>
<evidence type="ECO:0000256" key="1">
    <source>
        <dbReference type="ARBA" id="ARBA00022517"/>
    </source>
</evidence>
<keyword evidence="4" id="KW-0788">Thiol protease</keyword>
<evidence type="ECO:0000313" key="8">
    <source>
        <dbReference type="Proteomes" id="UP000182569"/>
    </source>
</evidence>
<reference evidence="8" key="1">
    <citation type="journal article" date="2016" name="Front. Microbiol.">
        <title>Complete Genome Sequence of Clostridium estertheticum DSM 8809, a Microbe Identified in Spoiled Vacuum Packed Beef.</title>
        <authorList>
            <person name="Yu Z."/>
            <person name="Gunn L."/>
            <person name="Brennan E."/>
            <person name="Reid R."/>
            <person name="Wall P.G."/>
            <person name="Gaora O.P."/>
            <person name="Hurley D."/>
            <person name="Bolton D."/>
            <person name="Fanning S."/>
        </authorList>
    </citation>
    <scope>NUCLEOTIDE SEQUENCE [LARGE SCALE GENOMIC DNA]</scope>
    <source>
        <strain evidence="8">DSM 8809</strain>
    </source>
</reference>
<dbReference type="RefSeq" id="WP_071613629.1">
    <property type="nucleotide sequence ID" value="NZ_CP015756.1"/>
</dbReference>
<keyword evidence="2" id="KW-0645">Protease</keyword>
<dbReference type="Pfam" id="PF04327">
    <property type="entry name" value="Peptidase_Prp"/>
    <property type="match status" value="1"/>
</dbReference>
<evidence type="ECO:0000256" key="3">
    <source>
        <dbReference type="ARBA" id="ARBA00022801"/>
    </source>
</evidence>
<keyword evidence="7" id="KW-0687">Ribonucleoprotein</keyword>
<dbReference type="STRING" id="1552.A7L45_15225"/>
<keyword evidence="3" id="KW-0378">Hydrolase</keyword>
<dbReference type="AlphaFoldDB" id="A0A1J0GJ07"/>
<dbReference type="EMBL" id="CP015756">
    <property type="protein sequence ID" value="APC41333.1"/>
    <property type="molecule type" value="Genomic_DNA"/>
</dbReference>
<dbReference type="KEGG" id="ceu:A7L45_15225"/>
<dbReference type="PANTHER" id="PTHR39178">
    <property type="entry name" value="HYPOTHETICAL RIBOSOME-ASSOCIATED PROTEIN"/>
    <property type="match status" value="1"/>
</dbReference>
<accession>A0A1J0GJ07</accession>
<dbReference type="GO" id="GO:0006508">
    <property type="term" value="P:proteolysis"/>
    <property type="evidence" value="ECO:0007669"/>
    <property type="project" value="UniProtKB-KW"/>
</dbReference>
<dbReference type="InterPro" id="IPR007422">
    <property type="entry name" value="Peptidase_Prp"/>
</dbReference>
<dbReference type="OrthoDB" id="48998at2"/>
<evidence type="ECO:0000256" key="2">
    <source>
        <dbReference type="ARBA" id="ARBA00022670"/>
    </source>
</evidence>
<evidence type="ECO:0000313" key="7">
    <source>
        <dbReference type="EMBL" id="APC41333.1"/>
    </source>
</evidence>
<dbReference type="CDD" id="cd16332">
    <property type="entry name" value="Prp-like"/>
    <property type="match status" value="1"/>
</dbReference>
<dbReference type="InterPro" id="IPR036764">
    <property type="entry name" value="Peptidase_Prp_sf"/>
</dbReference>
<dbReference type="Gene3D" id="3.30.70.1490">
    <property type="entry name" value="Cysteine protease Prp"/>
    <property type="match status" value="1"/>
</dbReference>
<dbReference type="GO" id="GO:0042254">
    <property type="term" value="P:ribosome biogenesis"/>
    <property type="evidence" value="ECO:0007669"/>
    <property type="project" value="UniProtKB-KW"/>
</dbReference>